<dbReference type="Pfam" id="PF00271">
    <property type="entry name" value="Helicase_C"/>
    <property type="match status" value="1"/>
</dbReference>
<keyword evidence="1 5" id="KW-0378">Hydrolase</keyword>
<feature type="domain" description="Helicase ATP-binding" evidence="3">
    <location>
        <begin position="104"/>
        <end position="261"/>
    </location>
</feature>
<dbReference type="GO" id="GO:0005524">
    <property type="term" value="F:ATP binding"/>
    <property type="evidence" value="ECO:0007669"/>
    <property type="project" value="InterPro"/>
</dbReference>
<reference evidence="5" key="1">
    <citation type="submission" date="2024-01" db="EMBL/GenBank/DDBJ databases">
        <title>The first autotrophic representatives of the genus Thermodesulfovibrio.</title>
        <authorList>
            <person name="Maltseva A.I."/>
            <person name="Elcheninov A.G."/>
            <person name="Kublanov I.V."/>
            <person name="Lebedinsky A.V."/>
            <person name="Frolov E.N."/>
        </authorList>
    </citation>
    <scope>NUCLEOTIDE SEQUENCE</scope>
    <source>
        <strain evidence="5">3907-1M</strain>
    </source>
</reference>
<dbReference type="Gene3D" id="3.40.50.10810">
    <property type="entry name" value="Tandem AAA-ATPase domain"/>
    <property type="match status" value="1"/>
</dbReference>
<dbReference type="SMART" id="SM00487">
    <property type="entry name" value="DEXDc"/>
    <property type="match status" value="1"/>
</dbReference>
<keyword evidence="5" id="KW-0347">Helicase</keyword>
<dbReference type="InterPro" id="IPR049730">
    <property type="entry name" value="SNF2/RAD54-like_C"/>
</dbReference>
<keyword evidence="2" id="KW-0175">Coiled coil</keyword>
<sequence length="558" mass="65509">MYFFIPYNESIISLFKQHKLRWSPEYRAWYLDLNYFSSVENFIESNSQILNLYPEEEVIYLTQYLKDYYNKLNNVIELSRKADTNFPVPVPQGLSYYPYQRAGVEFLVRKKNVLLADSMGLGKSIQTAGYFNWLLKQKIYPKALVICPASVKYNWLKELNKWLIEPLKIEVVEGKNGFTQETAVHIYILNYDILKDKHFYNLNCIVLDEAHYIKNPEAQRTKEVVRICRSNPHAKIIALTGTPMLNRPVELFPILNLLYPERFNDFFKFTFRYCAAHRKEIPTKQGIKKVWDFSGASNVEELGRILRSTVMLRREKKDVLRELPDKIRTVVPVKQTVSNSFLSLEERTKNIINQIQEINKKIKQIKKENNKELLQQLKAEKLRIRSVALPLINEYRRMAFEEKKDVIVQFLEDTLNNEKVVVFTHHRDVAKFFGETFHHLKPPVLTGETSARDRQAMVEYFQSGKSPLFIATIMAAAEGITLTEASTVVFAEYEWTPAKMLQAEDRLHRIGQKNTVNSYWFALVNSIDEMFINKIVEKLEIQKSVMMDNESEEIFMMV</sequence>
<dbReference type="SUPFAM" id="SSF52540">
    <property type="entry name" value="P-loop containing nucleoside triphosphate hydrolases"/>
    <property type="match status" value="2"/>
</dbReference>
<keyword evidence="5" id="KW-0547">Nucleotide-binding</keyword>
<dbReference type="InterPro" id="IPR027417">
    <property type="entry name" value="P-loop_NTPase"/>
</dbReference>
<dbReference type="AlphaFoldDB" id="A0AAU8GWT6"/>
<evidence type="ECO:0000313" key="5">
    <source>
        <dbReference type="EMBL" id="XCH46886.1"/>
    </source>
</evidence>
<dbReference type="Gene3D" id="3.40.50.300">
    <property type="entry name" value="P-loop containing nucleotide triphosphate hydrolases"/>
    <property type="match status" value="1"/>
</dbReference>
<evidence type="ECO:0000259" key="4">
    <source>
        <dbReference type="PROSITE" id="PS51194"/>
    </source>
</evidence>
<dbReference type="GO" id="GO:0006281">
    <property type="term" value="P:DNA repair"/>
    <property type="evidence" value="ECO:0007669"/>
    <property type="project" value="TreeGrafter"/>
</dbReference>
<feature type="domain" description="Helicase C-terminal" evidence="4">
    <location>
        <begin position="406"/>
        <end position="554"/>
    </location>
</feature>
<dbReference type="GO" id="GO:0031297">
    <property type="term" value="P:replication fork processing"/>
    <property type="evidence" value="ECO:0007669"/>
    <property type="project" value="TreeGrafter"/>
</dbReference>
<dbReference type="InterPro" id="IPR038718">
    <property type="entry name" value="SNF2-like_sf"/>
</dbReference>
<organism evidence="5">
    <name type="scientific">Thermodesulfovibrio autotrophicus</name>
    <dbReference type="NCBI Taxonomy" id="3118333"/>
    <lineage>
        <taxon>Bacteria</taxon>
        <taxon>Pseudomonadati</taxon>
        <taxon>Nitrospirota</taxon>
        <taxon>Thermodesulfovibrionia</taxon>
        <taxon>Thermodesulfovibrionales</taxon>
        <taxon>Thermodesulfovibrionaceae</taxon>
        <taxon>Thermodesulfovibrio</taxon>
    </lineage>
</organism>
<dbReference type="CDD" id="cd18793">
    <property type="entry name" value="SF2_C_SNF"/>
    <property type="match status" value="1"/>
</dbReference>
<dbReference type="GO" id="GO:0004386">
    <property type="term" value="F:helicase activity"/>
    <property type="evidence" value="ECO:0007669"/>
    <property type="project" value="UniProtKB-KW"/>
</dbReference>
<gene>
    <name evidence="5" type="ORF">V4D30_01075</name>
</gene>
<dbReference type="RefSeq" id="WP_353684410.1">
    <property type="nucleotide sequence ID" value="NZ_CP144373.1"/>
</dbReference>
<dbReference type="EC" id="3.6.4.-" evidence="5"/>
<name>A0AAU8GWT6_9BACT</name>
<protein>
    <submittedName>
        <fullName evidence="5">DEAD/DEAH box helicase</fullName>
        <ecNumber evidence="5">3.6.4.-</ecNumber>
    </submittedName>
</protein>
<feature type="coiled-coil region" evidence="2">
    <location>
        <begin position="348"/>
        <end position="383"/>
    </location>
</feature>
<evidence type="ECO:0000259" key="3">
    <source>
        <dbReference type="PROSITE" id="PS51192"/>
    </source>
</evidence>
<dbReference type="PROSITE" id="PS51192">
    <property type="entry name" value="HELICASE_ATP_BIND_1"/>
    <property type="match status" value="1"/>
</dbReference>
<evidence type="ECO:0000256" key="1">
    <source>
        <dbReference type="ARBA" id="ARBA00022801"/>
    </source>
</evidence>
<proteinExistence type="predicted"/>
<dbReference type="InterPro" id="IPR000330">
    <property type="entry name" value="SNF2_N"/>
</dbReference>
<dbReference type="KEGG" id="taut:V4D30_01075"/>
<evidence type="ECO:0000256" key="2">
    <source>
        <dbReference type="SAM" id="Coils"/>
    </source>
</evidence>
<dbReference type="PANTHER" id="PTHR45766">
    <property type="entry name" value="DNA ANNEALING HELICASE AND ENDONUCLEASE ZRANB3 FAMILY MEMBER"/>
    <property type="match status" value="1"/>
</dbReference>
<dbReference type="PROSITE" id="PS51194">
    <property type="entry name" value="HELICASE_CTER"/>
    <property type="match status" value="1"/>
</dbReference>
<dbReference type="GO" id="GO:0016787">
    <property type="term" value="F:hydrolase activity"/>
    <property type="evidence" value="ECO:0007669"/>
    <property type="project" value="UniProtKB-KW"/>
</dbReference>
<accession>A0AAU8GWT6</accession>
<dbReference type="Pfam" id="PF00176">
    <property type="entry name" value="SNF2-rel_dom"/>
    <property type="match status" value="1"/>
</dbReference>
<dbReference type="SMART" id="SM00490">
    <property type="entry name" value="HELICc"/>
    <property type="match status" value="1"/>
</dbReference>
<dbReference type="InterPro" id="IPR001650">
    <property type="entry name" value="Helicase_C-like"/>
</dbReference>
<dbReference type="PANTHER" id="PTHR45766:SF6">
    <property type="entry name" value="SWI_SNF-RELATED MATRIX-ASSOCIATED ACTIN-DEPENDENT REGULATOR OF CHROMATIN SUBFAMILY A-LIKE PROTEIN 1"/>
    <property type="match status" value="1"/>
</dbReference>
<dbReference type="InterPro" id="IPR014001">
    <property type="entry name" value="Helicase_ATP-bd"/>
</dbReference>
<dbReference type="EMBL" id="CP144373">
    <property type="protein sequence ID" value="XCH46886.1"/>
    <property type="molecule type" value="Genomic_DNA"/>
</dbReference>
<keyword evidence="5" id="KW-0067">ATP-binding</keyword>